<dbReference type="PROSITE" id="PS51194">
    <property type="entry name" value="HELICASE_CTER"/>
    <property type="match status" value="1"/>
</dbReference>
<gene>
    <name evidence="4" type="ORF">TL16_g04081</name>
</gene>
<reference evidence="5" key="1">
    <citation type="journal article" date="2023" name="Commun. Biol.">
        <title>Genome analysis of Parmales, the sister group of diatoms, reveals the evolutionary specialization of diatoms from phago-mixotrophs to photoautotrophs.</title>
        <authorList>
            <person name="Ban H."/>
            <person name="Sato S."/>
            <person name="Yoshikawa S."/>
            <person name="Yamada K."/>
            <person name="Nakamura Y."/>
            <person name="Ichinomiya M."/>
            <person name="Sato N."/>
            <person name="Blanc-Mathieu R."/>
            <person name="Endo H."/>
            <person name="Kuwata A."/>
            <person name="Ogata H."/>
        </authorList>
    </citation>
    <scope>NUCLEOTIDE SEQUENCE [LARGE SCALE GENOMIC DNA]</scope>
</reference>
<evidence type="ECO:0000313" key="4">
    <source>
        <dbReference type="EMBL" id="GMH64942.1"/>
    </source>
</evidence>
<comment type="caution">
    <text evidence="4">The sequence shown here is derived from an EMBL/GenBank/DDBJ whole genome shotgun (WGS) entry which is preliminary data.</text>
</comment>
<sequence length="100" mass="11349">RLDGRISGSDRQKSIDRFNTEEDAFMFILSTKAGGVGINLTAADTCIIYDSDWNPQNDVQAQARCHRIGQTKDVMIYRLITARSFETEMFDRASRKLGLE</sequence>
<protein>
    <recommendedName>
        <fullName evidence="3">Helicase C-terminal domain-containing protein</fullName>
    </recommendedName>
</protein>
<dbReference type="Gene3D" id="3.40.50.300">
    <property type="entry name" value="P-loop containing nucleotide triphosphate hydrolases"/>
    <property type="match status" value="1"/>
</dbReference>
<evidence type="ECO:0000256" key="2">
    <source>
        <dbReference type="ARBA" id="ARBA00023242"/>
    </source>
</evidence>
<name>A0A9W7A8M9_9STRA</name>
<evidence type="ECO:0000256" key="1">
    <source>
        <dbReference type="ARBA" id="ARBA00022801"/>
    </source>
</evidence>
<organism evidence="4 5">
    <name type="scientific">Triparma laevis f. inornata</name>
    <dbReference type="NCBI Taxonomy" id="1714386"/>
    <lineage>
        <taxon>Eukaryota</taxon>
        <taxon>Sar</taxon>
        <taxon>Stramenopiles</taxon>
        <taxon>Ochrophyta</taxon>
        <taxon>Bolidophyceae</taxon>
        <taxon>Parmales</taxon>
        <taxon>Triparmaceae</taxon>
        <taxon>Triparma</taxon>
    </lineage>
</organism>
<dbReference type="SMART" id="SM00490">
    <property type="entry name" value="HELICc"/>
    <property type="match status" value="1"/>
</dbReference>
<dbReference type="InterPro" id="IPR027417">
    <property type="entry name" value="P-loop_NTPase"/>
</dbReference>
<dbReference type="InterPro" id="IPR001650">
    <property type="entry name" value="Helicase_C-like"/>
</dbReference>
<dbReference type="EMBL" id="BLQM01000110">
    <property type="protein sequence ID" value="GMH64942.1"/>
    <property type="molecule type" value="Genomic_DNA"/>
</dbReference>
<dbReference type="Proteomes" id="UP001162640">
    <property type="component" value="Unassembled WGS sequence"/>
</dbReference>
<keyword evidence="1" id="KW-0378">Hydrolase</keyword>
<dbReference type="CDD" id="cd18793">
    <property type="entry name" value="SF2_C_SNF"/>
    <property type="match status" value="1"/>
</dbReference>
<dbReference type="InterPro" id="IPR049730">
    <property type="entry name" value="SNF2/RAD54-like_C"/>
</dbReference>
<feature type="non-terminal residue" evidence="4">
    <location>
        <position position="100"/>
    </location>
</feature>
<keyword evidence="2" id="KW-0539">Nucleus</keyword>
<accession>A0A9W7A8M9</accession>
<feature type="domain" description="Helicase C-terminal" evidence="3">
    <location>
        <begin position="1"/>
        <end position="100"/>
    </location>
</feature>
<dbReference type="SUPFAM" id="SSF52540">
    <property type="entry name" value="P-loop containing nucleoside triphosphate hydrolases"/>
    <property type="match status" value="1"/>
</dbReference>
<dbReference type="PANTHER" id="PTHR45623">
    <property type="entry name" value="CHROMODOMAIN-HELICASE-DNA-BINDING PROTEIN 3-RELATED-RELATED"/>
    <property type="match status" value="1"/>
</dbReference>
<proteinExistence type="predicted"/>
<evidence type="ECO:0000313" key="5">
    <source>
        <dbReference type="Proteomes" id="UP001162640"/>
    </source>
</evidence>
<dbReference type="Pfam" id="PF00271">
    <property type="entry name" value="Helicase_C"/>
    <property type="match status" value="1"/>
</dbReference>
<dbReference type="AlphaFoldDB" id="A0A9W7A8M9"/>
<feature type="non-terminal residue" evidence="4">
    <location>
        <position position="1"/>
    </location>
</feature>
<dbReference type="GO" id="GO:0016787">
    <property type="term" value="F:hydrolase activity"/>
    <property type="evidence" value="ECO:0007669"/>
    <property type="project" value="UniProtKB-KW"/>
</dbReference>
<evidence type="ECO:0000259" key="3">
    <source>
        <dbReference type="PROSITE" id="PS51194"/>
    </source>
</evidence>